<dbReference type="PANTHER" id="PTHR10177">
    <property type="entry name" value="CYCLINS"/>
    <property type="match status" value="1"/>
</dbReference>
<evidence type="ECO:0000313" key="3">
    <source>
        <dbReference type="Proteomes" id="UP001530400"/>
    </source>
</evidence>
<keyword evidence="3" id="KW-1185">Reference proteome</keyword>
<protein>
    <recommendedName>
        <fullName evidence="1">Cyclin N-terminal domain-containing protein</fullName>
    </recommendedName>
</protein>
<dbReference type="InterPro" id="IPR039361">
    <property type="entry name" value="Cyclin"/>
</dbReference>
<dbReference type="Gene3D" id="1.10.472.10">
    <property type="entry name" value="Cyclin-like"/>
    <property type="match status" value="2"/>
</dbReference>
<dbReference type="InterPro" id="IPR036915">
    <property type="entry name" value="Cyclin-like_sf"/>
</dbReference>
<dbReference type="SUPFAM" id="SSF47954">
    <property type="entry name" value="Cyclin-like"/>
    <property type="match status" value="2"/>
</dbReference>
<proteinExistence type="predicted"/>
<reference evidence="2 3" key="1">
    <citation type="submission" date="2024-10" db="EMBL/GenBank/DDBJ databases">
        <title>Updated reference genomes for cyclostephanoid diatoms.</title>
        <authorList>
            <person name="Roberts W.R."/>
            <person name="Alverson A.J."/>
        </authorList>
    </citation>
    <scope>NUCLEOTIDE SEQUENCE [LARGE SCALE GENOMIC DNA]</scope>
    <source>
        <strain evidence="2 3">AJA010-31</strain>
    </source>
</reference>
<gene>
    <name evidence="2" type="ORF">ACHAWO_008892</name>
</gene>
<accession>A0ABD3NW55</accession>
<dbReference type="InterPro" id="IPR006671">
    <property type="entry name" value="Cyclin_N"/>
</dbReference>
<dbReference type="AlphaFoldDB" id="A0ABD3NW55"/>
<dbReference type="EMBL" id="JALLPJ020000911">
    <property type="protein sequence ID" value="KAL3779974.1"/>
    <property type="molecule type" value="Genomic_DNA"/>
</dbReference>
<organism evidence="2 3">
    <name type="scientific">Cyclotella atomus</name>
    <dbReference type="NCBI Taxonomy" id="382360"/>
    <lineage>
        <taxon>Eukaryota</taxon>
        <taxon>Sar</taxon>
        <taxon>Stramenopiles</taxon>
        <taxon>Ochrophyta</taxon>
        <taxon>Bacillariophyta</taxon>
        <taxon>Coscinodiscophyceae</taxon>
        <taxon>Thalassiosirophycidae</taxon>
        <taxon>Stephanodiscales</taxon>
        <taxon>Stephanodiscaceae</taxon>
        <taxon>Cyclotella</taxon>
    </lineage>
</organism>
<sequence length="313" mass="35962">MTASFNDACSYNERHENKVASPKNQSDELLLALLHHESLRCYQLNSDYLYSNDRIVTERCRRRICEWMYGICDYLALNRDIVAIATFYVDRYFTLAYSADTPITTRLHQLVALTSLFIAIKTHALTTRLHQLVALTSLFIAIKTHGELKHRDDDNQDRVDFNISFCAQLSRNQFTPKEIEECEQSLLYALDWHVNPVVPSCVIDALINYLPPSLRAESTYDATLYVYECSKHLSELIVSIPAMSIDHKPSVLAFASIMYAIEKCDSDLHPSFLQSEFQDTVQDATCDYFQTEKEKIEYVVDVLRVTCPDLNGL</sequence>
<evidence type="ECO:0000313" key="2">
    <source>
        <dbReference type="EMBL" id="KAL3779974.1"/>
    </source>
</evidence>
<dbReference type="Pfam" id="PF00134">
    <property type="entry name" value="Cyclin_N"/>
    <property type="match status" value="1"/>
</dbReference>
<dbReference type="Proteomes" id="UP001530400">
    <property type="component" value="Unassembled WGS sequence"/>
</dbReference>
<comment type="caution">
    <text evidence="2">The sequence shown here is derived from an EMBL/GenBank/DDBJ whole genome shotgun (WGS) entry which is preliminary data.</text>
</comment>
<feature type="domain" description="Cyclin N-terminal" evidence="1">
    <location>
        <begin position="42"/>
        <end position="195"/>
    </location>
</feature>
<name>A0ABD3NW55_9STRA</name>
<evidence type="ECO:0000259" key="1">
    <source>
        <dbReference type="Pfam" id="PF00134"/>
    </source>
</evidence>